<keyword evidence="1" id="KW-1133">Transmembrane helix</keyword>
<proteinExistence type="predicted"/>
<keyword evidence="1" id="KW-0472">Membrane</keyword>
<keyword evidence="3" id="KW-1185">Reference proteome</keyword>
<evidence type="ECO:0000313" key="3">
    <source>
        <dbReference type="Proteomes" id="UP000593567"/>
    </source>
</evidence>
<dbReference type="EMBL" id="VXIV02001606">
    <property type="protein sequence ID" value="KAF6031425.1"/>
    <property type="molecule type" value="Genomic_DNA"/>
</dbReference>
<feature type="transmembrane region" description="Helical" evidence="1">
    <location>
        <begin position="80"/>
        <end position="101"/>
    </location>
</feature>
<evidence type="ECO:0000313" key="2">
    <source>
        <dbReference type="EMBL" id="KAF6031425.1"/>
    </source>
</evidence>
<gene>
    <name evidence="2" type="ORF">EB796_010291</name>
</gene>
<protein>
    <submittedName>
        <fullName evidence="2">Uncharacterized protein</fullName>
    </submittedName>
</protein>
<name>A0A7J7JZU0_BUGNE</name>
<sequence>MLGKTSRYSILVVSNNFYRCILYGDVYRIPFHLSTYNPESIADRLSEETYEIKVHILASNSTAASQPSRIGRLLWDNTDLLIFVLACLIVTIICLLIYKILTWSLSDCVCQLLVNLVNT</sequence>
<keyword evidence="1" id="KW-0812">Transmembrane</keyword>
<dbReference type="AlphaFoldDB" id="A0A7J7JZU0"/>
<organism evidence="2 3">
    <name type="scientific">Bugula neritina</name>
    <name type="common">Brown bryozoan</name>
    <name type="synonym">Sertularia neritina</name>
    <dbReference type="NCBI Taxonomy" id="10212"/>
    <lineage>
        <taxon>Eukaryota</taxon>
        <taxon>Metazoa</taxon>
        <taxon>Spiralia</taxon>
        <taxon>Lophotrochozoa</taxon>
        <taxon>Bryozoa</taxon>
        <taxon>Gymnolaemata</taxon>
        <taxon>Cheilostomatida</taxon>
        <taxon>Flustrina</taxon>
        <taxon>Buguloidea</taxon>
        <taxon>Bugulidae</taxon>
        <taxon>Bugula</taxon>
    </lineage>
</organism>
<reference evidence="2" key="1">
    <citation type="submission" date="2020-06" db="EMBL/GenBank/DDBJ databases">
        <title>Draft genome of Bugula neritina, a colonial animal packing powerful symbionts and potential medicines.</title>
        <authorList>
            <person name="Rayko M."/>
        </authorList>
    </citation>
    <scope>NUCLEOTIDE SEQUENCE [LARGE SCALE GENOMIC DNA]</scope>
    <source>
        <strain evidence="2">Kwan_BN1</strain>
    </source>
</reference>
<comment type="caution">
    <text evidence="2">The sequence shown here is derived from an EMBL/GenBank/DDBJ whole genome shotgun (WGS) entry which is preliminary data.</text>
</comment>
<dbReference type="Proteomes" id="UP000593567">
    <property type="component" value="Unassembled WGS sequence"/>
</dbReference>
<evidence type="ECO:0000256" key="1">
    <source>
        <dbReference type="SAM" id="Phobius"/>
    </source>
</evidence>
<accession>A0A7J7JZU0</accession>